<accession>A0ABW8EYW3</accession>
<organism evidence="2 3">
    <name type="scientific">Herbaspirillum chlorophenolicum</name>
    <dbReference type="NCBI Taxonomy" id="211589"/>
    <lineage>
        <taxon>Bacteria</taxon>
        <taxon>Pseudomonadati</taxon>
        <taxon>Pseudomonadota</taxon>
        <taxon>Betaproteobacteria</taxon>
        <taxon>Burkholderiales</taxon>
        <taxon>Oxalobacteraceae</taxon>
        <taxon>Herbaspirillum</taxon>
    </lineage>
</organism>
<evidence type="ECO:0000259" key="1">
    <source>
        <dbReference type="Pfam" id="PF01869"/>
    </source>
</evidence>
<comment type="caution">
    <text evidence="2">The sequence shown here is derived from an EMBL/GenBank/DDBJ whole genome shotgun (WGS) entry which is preliminary data.</text>
</comment>
<protein>
    <submittedName>
        <fullName evidence="2">BadF/BadG/BcrA/BcrD ATPase family protein</fullName>
    </submittedName>
</protein>
<dbReference type="InterPro" id="IPR002731">
    <property type="entry name" value="ATPase_BadF"/>
</dbReference>
<dbReference type="Gene3D" id="3.30.420.40">
    <property type="match status" value="2"/>
</dbReference>
<proteinExistence type="predicted"/>
<dbReference type="PANTHER" id="PTHR43190:SF3">
    <property type="entry name" value="N-ACETYL-D-GLUCOSAMINE KINASE"/>
    <property type="match status" value="1"/>
</dbReference>
<reference evidence="2 3" key="1">
    <citation type="submission" date="2024-10" db="EMBL/GenBank/DDBJ databases">
        <title>The Natural Products Discovery Center: Release of the First 8490 Sequenced Strains for Exploring Actinobacteria Biosynthetic Diversity.</title>
        <authorList>
            <person name="Kalkreuter E."/>
            <person name="Kautsar S.A."/>
            <person name="Yang D."/>
            <person name="Bader C.D."/>
            <person name="Teijaro C.N."/>
            <person name="Fluegel L."/>
            <person name="Davis C.M."/>
            <person name="Simpson J.R."/>
            <person name="Lauterbach L."/>
            <person name="Steele A.D."/>
            <person name="Gui C."/>
            <person name="Meng S."/>
            <person name="Li G."/>
            <person name="Viehrig K."/>
            <person name="Ye F."/>
            <person name="Su P."/>
            <person name="Kiefer A.F."/>
            <person name="Nichols A."/>
            <person name="Cepeda A.J."/>
            <person name="Yan W."/>
            <person name="Fan B."/>
            <person name="Jiang Y."/>
            <person name="Adhikari A."/>
            <person name="Zheng C.-J."/>
            <person name="Schuster L."/>
            <person name="Cowan T.M."/>
            <person name="Smanski M.J."/>
            <person name="Chevrette M.G."/>
            <person name="De Carvalho L.P.S."/>
            <person name="Shen B."/>
        </authorList>
    </citation>
    <scope>NUCLEOTIDE SEQUENCE [LARGE SCALE GENOMIC DNA]</scope>
    <source>
        <strain evidence="2 3">NPDC087045</strain>
    </source>
</reference>
<evidence type="ECO:0000313" key="3">
    <source>
        <dbReference type="Proteomes" id="UP001617427"/>
    </source>
</evidence>
<name>A0ABW8EYW3_9BURK</name>
<dbReference type="Pfam" id="PF01869">
    <property type="entry name" value="BcrAD_BadFG"/>
    <property type="match status" value="1"/>
</dbReference>
<dbReference type="CDD" id="cd24082">
    <property type="entry name" value="ASKHA_NBD_GspK-like"/>
    <property type="match status" value="1"/>
</dbReference>
<dbReference type="InterPro" id="IPR052519">
    <property type="entry name" value="Euk-type_GlcNAc_Kinase"/>
</dbReference>
<dbReference type="RefSeq" id="WP_402699835.1">
    <property type="nucleotide sequence ID" value="NZ_JBIUZV010000004.1"/>
</dbReference>
<keyword evidence="3" id="KW-1185">Reference proteome</keyword>
<dbReference type="SUPFAM" id="SSF53067">
    <property type="entry name" value="Actin-like ATPase domain"/>
    <property type="match status" value="2"/>
</dbReference>
<feature type="domain" description="ATPase BadF/BadG/BcrA/BcrD type" evidence="1">
    <location>
        <begin position="20"/>
        <end position="305"/>
    </location>
</feature>
<dbReference type="Proteomes" id="UP001617427">
    <property type="component" value="Unassembled WGS sequence"/>
</dbReference>
<sequence length="315" mass="31809">MNTSSSHAATSASAAIAYLVGVDGGGTKTLVRIATADGRVLAEAAGSGSALRNGAEAAWRIIVPAIEQAFGHAGHAMPPLSQLAVGVGIAGYNVAQWAADFHATAPAFGMLQAVTDGITTLLGAHQGKPGAVIAVGTGTIGIAADIDGRQRMVDGWGFPSGDDASGAWMGMRAIHHTQHAIDGRAVRGPLAEAVLAFCASELPTASGRSERETVLAWLSQADQAAFARLARLVVAHADNDGAARAIMQAAADEIELMAGALDPQQRLPLALCGGLAGALDGYLSSGLRQRVVAASADAADGALLLVLQALQSSRE</sequence>
<dbReference type="InterPro" id="IPR043129">
    <property type="entry name" value="ATPase_NBD"/>
</dbReference>
<evidence type="ECO:0000313" key="2">
    <source>
        <dbReference type="EMBL" id="MFJ3045963.1"/>
    </source>
</evidence>
<dbReference type="EMBL" id="JBIUZV010000004">
    <property type="protein sequence ID" value="MFJ3045963.1"/>
    <property type="molecule type" value="Genomic_DNA"/>
</dbReference>
<dbReference type="PANTHER" id="PTHR43190">
    <property type="entry name" value="N-ACETYL-D-GLUCOSAMINE KINASE"/>
    <property type="match status" value="1"/>
</dbReference>
<gene>
    <name evidence="2" type="ORF">ACIPEN_09040</name>
</gene>